<feature type="compositionally biased region" description="Basic and acidic residues" evidence="1">
    <location>
        <begin position="1"/>
        <end position="10"/>
    </location>
</feature>
<dbReference type="EMBL" id="JBHSPC010000099">
    <property type="protein sequence ID" value="MFC5673915.1"/>
    <property type="molecule type" value="Genomic_DNA"/>
</dbReference>
<reference evidence="3" key="1">
    <citation type="journal article" date="2019" name="Int. J. Syst. Evol. Microbiol.">
        <title>The Global Catalogue of Microorganisms (GCM) 10K type strain sequencing project: providing services to taxonomists for standard genome sequencing and annotation.</title>
        <authorList>
            <consortium name="The Broad Institute Genomics Platform"/>
            <consortium name="The Broad Institute Genome Sequencing Center for Infectious Disease"/>
            <person name="Wu L."/>
            <person name="Ma J."/>
        </authorList>
    </citation>
    <scope>NUCLEOTIDE SEQUENCE [LARGE SCALE GENOMIC DNA]</scope>
    <source>
        <strain evidence="3">JCM 13852</strain>
    </source>
</reference>
<name>A0ABW0Y099_9ACTN</name>
<comment type="caution">
    <text evidence="2">The sequence shown here is derived from an EMBL/GenBank/DDBJ whole genome shotgun (WGS) entry which is preliminary data.</text>
</comment>
<keyword evidence="3" id="KW-1185">Reference proteome</keyword>
<evidence type="ECO:0000313" key="2">
    <source>
        <dbReference type="EMBL" id="MFC5673915.1"/>
    </source>
</evidence>
<organism evidence="2 3">
    <name type="scientific">Streptomyces incanus</name>
    <dbReference type="NCBI Taxonomy" id="887453"/>
    <lineage>
        <taxon>Bacteria</taxon>
        <taxon>Bacillati</taxon>
        <taxon>Actinomycetota</taxon>
        <taxon>Actinomycetes</taxon>
        <taxon>Kitasatosporales</taxon>
        <taxon>Streptomycetaceae</taxon>
        <taxon>Streptomyces</taxon>
    </lineage>
</organism>
<evidence type="ECO:0000256" key="1">
    <source>
        <dbReference type="SAM" id="MobiDB-lite"/>
    </source>
</evidence>
<protein>
    <submittedName>
        <fullName evidence="2">Uncharacterized protein</fullName>
    </submittedName>
</protein>
<dbReference type="RefSeq" id="WP_381218202.1">
    <property type="nucleotide sequence ID" value="NZ_JBHSPC010000099.1"/>
</dbReference>
<proteinExistence type="predicted"/>
<evidence type="ECO:0000313" key="3">
    <source>
        <dbReference type="Proteomes" id="UP001596183"/>
    </source>
</evidence>
<sequence length="56" mass="5642">MVTNEGERLPAAKPEPAGLSAEEDGSETVSATGAQDGTEGDAVAPERSARWAGWAG</sequence>
<dbReference type="Proteomes" id="UP001596183">
    <property type="component" value="Unassembled WGS sequence"/>
</dbReference>
<feature type="region of interest" description="Disordered" evidence="1">
    <location>
        <begin position="1"/>
        <end position="56"/>
    </location>
</feature>
<accession>A0ABW0Y099</accession>
<gene>
    <name evidence="2" type="ORF">ACFP2V_28650</name>
</gene>